<dbReference type="Pfam" id="PF13649">
    <property type="entry name" value="Methyltransf_25"/>
    <property type="match status" value="1"/>
</dbReference>
<name>A0ABS5Z0C8_9ACTN</name>
<dbReference type="Gene3D" id="3.40.50.150">
    <property type="entry name" value="Vaccinia Virus protein VP39"/>
    <property type="match status" value="1"/>
</dbReference>
<dbReference type="RefSeq" id="WP_215793365.1">
    <property type="nucleotide sequence ID" value="NZ_JAHKKG010000013.1"/>
</dbReference>
<proteinExistence type="predicted"/>
<evidence type="ECO:0000313" key="3">
    <source>
        <dbReference type="EMBL" id="MBU2669140.1"/>
    </source>
</evidence>
<accession>A0ABS5Z0C8</accession>
<sequence length="224" mass="25879">MDRLAEQREYYRQRAPEYDEWWQSQGRYAKSPDDERRWSADIDQVVRALDDFAPTGAVLELAAGTGWWTEHLTRHAGHVTAVDASAETLALNRQRTSGRGEVSYVVADLFEWAPPVAAFDVVFFAYWLSHVPDDRLTQFCGRVAAALRPGGRIFVVDSYHHERLADDRQVRVLNDGRRFEVVKRFWQPAELESIPGWPLTATVTTNRHIIYAQQRRLLRRPADD</sequence>
<comment type="caution">
    <text evidence="3">The sequence shown here is derived from an EMBL/GenBank/DDBJ whole genome shotgun (WGS) entry which is preliminary data.</text>
</comment>
<dbReference type="CDD" id="cd02440">
    <property type="entry name" value="AdoMet_MTases"/>
    <property type="match status" value="1"/>
</dbReference>
<organism evidence="3 4">
    <name type="scientific">Paractinoplanes bogorensis</name>
    <dbReference type="NCBI Taxonomy" id="1610840"/>
    <lineage>
        <taxon>Bacteria</taxon>
        <taxon>Bacillati</taxon>
        <taxon>Actinomycetota</taxon>
        <taxon>Actinomycetes</taxon>
        <taxon>Micromonosporales</taxon>
        <taxon>Micromonosporaceae</taxon>
        <taxon>Paractinoplanes</taxon>
    </lineage>
</organism>
<dbReference type="InterPro" id="IPR029063">
    <property type="entry name" value="SAM-dependent_MTases_sf"/>
</dbReference>
<dbReference type="Proteomes" id="UP001519654">
    <property type="component" value="Unassembled WGS sequence"/>
</dbReference>
<evidence type="ECO:0000259" key="2">
    <source>
        <dbReference type="Pfam" id="PF13649"/>
    </source>
</evidence>
<keyword evidence="3" id="KW-0489">Methyltransferase</keyword>
<dbReference type="InterPro" id="IPR041698">
    <property type="entry name" value="Methyltransf_25"/>
</dbReference>
<dbReference type="EMBL" id="JAHKKG010000013">
    <property type="protein sequence ID" value="MBU2669140.1"/>
    <property type="molecule type" value="Genomic_DNA"/>
</dbReference>
<evidence type="ECO:0000313" key="4">
    <source>
        <dbReference type="Proteomes" id="UP001519654"/>
    </source>
</evidence>
<gene>
    <name evidence="3" type="ORF">KOI35_37070</name>
</gene>
<feature type="domain" description="Methyltransferase" evidence="2">
    <location>
        <begin position="58"/>
        <end position="151"/>
    </location>
</feature>
<dbReference type="GO" id="GO:0032259">
    <property type="term" value="P:methylation"/>
    <property type="evidence" value="ECO:0007669"/>
    <property type="project" value="UniProtKB-KW"/>
</dbReference>
<protein>
    <submittedName>
        <fullName evidence="3">Class I SAM-dependent methyltransferase</fullName>
    </submittedName>
</protein>
<dbReference type="PANTHER" id="PTHR43861">
    <property type="entry name" value="TRANS-ACONITATE 2-METHYLTRANSFERASE-RELATED"/>
    <property type="match status" value="1"/>
</dbReference>
<reference evidence="3 4" key="1">
    <citation type="submission" date="2021-06" db="EMBL/GenBank/DDBJ databases">
        <title>Actinoplanes lichenicola sp. nov., and Actinoplanes ovalisporus sp. nov., isolated from lichen in Thailand.</title>
        <authorList>
            <person name="Saeng-In P."/>
            <person name="Kanchanasin P."/>
            <person name="Yuki M."/>
            <person name="Kudo T."/>
            <person name="Ohkuma M."/>
            <person name="Phongsopitanun W."/>
            <person name="Tanasupawat S."/>
        </authorList>
    </citation>
    <scope>NUCLEOTIDE SEQUENCE [LARGE SCALE GENOMIC DNA]</scope>
    <source>
        <strain evidence="3 4">NBRC 110975</strain>
    </source>
</reference>
<dbReference type="SUPFAM" id="SSF53335">
    <property type="entry name" value="S-adenosyl-L-methionine-dependent methyltransferases"/>
    <property type="match status" value="1"/>
</dbReference>
<evidence type="ECO:0000256" key="1">
    <source>
        <dbReference type="ARBA" id="ARBA00022679"/>
    </source>
</evidence>
<dbReference type="GO" id="GO:0008168">
    <property type="term" value="F:methyltransferase activity"/>
    <property type="evidence" value="ECO:0007669"/>
    <property type="project" value="UniProtKB-KW"/>
</dbReference>
<keyword evidence="1" id="KW-0808">Transferase</keyword>
<keyword evidence="4" id="KW-1185">Reference proteome</keyword>